<dbReference type="InterPro" id="IPR047967">
    <property type="entry name" value="PolX_PHP"/>
</dbReference>
<dbReference type="Gene3D" id="3.30.210.10">
    <property type="entry name" value="DNA polymerase, thumb domain"/>
    <property type="match status" value="1"/>
</dbReference>
<evidence type="ECO:0000313" key="10">
    <source>
        <dbReference type="EMBL" id="NKE70997.1"/>
    </source>
</evidence>
<dbReference type="FunFam" id="3.20.20.140:FF:000047">
    <property type="entry name" value="PHP domain-containing protein"/>
    <property type="match status" value="1"/>
</dbReference>
<evidence type="ECO:0000256" key="3">
    <source>
        <dbReference type="ARBA" id="ARBA00022695"/>
    </source>
</evidence>
<feature type="domain" description="Polymerase/histidinol phosphatase N-terminal" evidence="8">
    <location>
        <begin position="338"/>
        <end position="417"/>
    </location>
</feature>
<protein>
    <recommendedName>
        <fullName evidence="1">DNA-directed DNA polymerase</fullName>
        <ecNumber evidence="1">2.7.7.7</ecNumber>
    </recommendedName>
</protein>
<dbReference type="Pfam" id="PF14520">
    <property type="entry name" value="HHH_5"/>
    <property type="match status" value="1"/>
</dbReference>
<dbReference type="GO" id="GO:0008270">
    <property type="term" value="F:zinc ion binding"/>
    <property type="evidence" value="ECO:0007669"/>
    <property type="project" value="TreeGrafter"/>
</dbReference>
<keyword evidence="3" id="KW-0548">Nucleotidyltransferase</keyword>
<dbReference type="Proteomes" id="UP000534783">
    <property type="component" value="Unassembled WGS sequence"/>
</dbReference>
<evidence type="ECO:0000259" key="8">
    <source>
        <dbReference type="SMART" id="SM00481"/>
    </source>
</evidence>
<dbReference type="NCBIfam" id="NF006375">
    <property type="entry name" value="PRK08609.1"/>
    <property type="match status" value="1"/>
</dbReference>
<proteinExistence type="predicted"/>
<evidence type="ECO:0000256" key="6">
    <source>
        <dbReference type="ARBA" id="ARBA00023204"/>
    </source>
</evidence>
<dbReference type="SUPFAM" id="SSF47802">
    <property type="entry name" value="DNA polymerase beta, N-terminal domain-like"/>
    <property type="match status" value="1"/>
</dbReference>
<dbReference type="InterPro" id="IPR002054">
    <property type="entry name" value="DNA-dir_DNA_pol_X"/>
</dbReference>
<dbReference type="EMBL" id="VTOW01000002">
    <property type="protein sequence ID" value="NKE70997.1"/>
    <property type="molecule type" value="Genomic_DNA"/>
</dbReference>
<dbReference type="EC" id="2.7.7.7" evidence="1"/>
<dbReference type="SMART" id="SM00481">
    <property type="entry name" value="POLIIIAc"/>
    <property type="match status" value="1"/>
</dbReference>
<keyword evidence="6" id="KW-0234">DNA repair</keyword>
<keyword evidence="10" id="KW-0540">Nuclease</keyword>
<dbReference type="Pfam" id="PF14791">
    <property type="entry name" value="DNA_pol_B_thumb"/>
    <property type="match status" value="1"/>
</dbReference>
<organism evidence="10 11">
    <name type="scientific">Candidatus Manganitrophus noduliformans</name>
    <dbReference type="NCBI Taxonomy" id="2606439"/>
    <lineage>
        <taxon>Bacteria</taxon>
        <taxon>Pseudomonadati</taxon>
        <taxon>Nitrospirota</taxon>
        <taxon>Nitrospiria</taxon>
        <taxon>Candidatus Troglogloeales</taxon>
        <taxon>Candidatus Manganitrophaceae</taxon>
        <taxon>Candidatus Manganitrophus</taxon>
    </lineage>
</organism>
<dbReference type="PIRSF" id="PIRSF005047">
    <property type="entry name" value="UCP005047_YshC"/>
    <property type="match status" value="1"/>
</dbReference>
<dbReference type="CDD" id="cd07436">
    <property type="entry name" value="PHP_PolX"/>
    <property type="match status" value="1"/>
</dbReference>
<evidence type="ECO:0000256" key="7">
    <source>
        <dbReference type="ARBA" id="ARBA00049244"/>
    </source>
</evidence>
<keyword evidence="10" id="KW-0269">Exonuclease</keyword>
<gene>
    <name evidence="10" type="primary">polX</name>
    <name evidence="10" type="ORF">MNODULE_09630</name>
</gene>
<dbReference type="InterPro" id="IPR016195">
    <property type="entry name" value="Pol/histidinol_Pase-like"/>
</dbReference>
<dbReference type="Gene3D" id="3.20.20.140">
    <property type="entry name" value="Metal-dependent hydrolases"/>
    <property type="match status" value="1"/>
</dbReference>
<dbReference type="InterPro" id="IPR003141">
    <property type="entry name" value="Pol/His_phosphatase_N"/>
</dbReference>
<dbReference type="GO" id="GO:0006281">
    <property type="term" value="P:DNA repair"/>
    <property type="evidence" value="ECO:0007669"/>
    <property type="project" value="UniProtKB-KW"/>
</dbReference>
<evidence type="ECO:0000256" key="2">
    <source>
        <dbReference type="ARBA" id="ARBA00022679"/>
    </source>
</evidence>
<dbReference type="Pfam" id="PF14716">
    <property type="entry name" value="HHH_8"/>
    <property type="match status" value="1"/>
</dbReference>
<dbReference type="GO" id="GO:0004527">
    <property type="term" value="F:exonuclease activity"/>
    <property type="evidence" value="ECO:0007669"/>
    <property type="project" value="UniProtKB-KW"/>
</dbReference>
<dbReference type="Gene3D" id="3.30.460.10">
    <property type="entry name" value="Beta Polymerase, domain 2"/>
    <property type="match status" value="1"/>
</dbReference>
<dbReference type="GO" id="GO:0003887">
    <property type="term" value="F:DNA-directed DNA polymerase activity"/>
    <property type="evidence" value="ECO:0007669"/>
    <property type="project" value="UniProtKB-KW"/>
</dbReference>
<dbReference type="SUPFAM" id="SSF89550">
    <property type="entry name" value="PHP domain-like"/>
    <property type="match status" value="1"/>
</dbReference>
<evidence type="ECO:0000256" key="4">
    <source>
        <dbReference type="ARBA" id="ARBA00022763"/>
    </source>
</evidence>
<dbReference type="PRINTS" id="PR00870">
    <property type="entry name" value="DNAPOLXBETA"/>
</dbReference>
<dbReference type="GO" id="GO:0003677">
    <property type="term" value="F:DNA binding"/>
    <property type="evidence" value="ECO:0007669"/>
    <property type="project" value="InterPro"/>
</dbReference>
<evidence type="ECO:0000313" key="11">
    <source>
        <dbReference type="Proteomes" id="UP000534783"/>
    </source>
</evidence>
<comment type="catalytic activity">
    <reaction evidence="7">
        <text>DNA(n) + a 2'-deoxyribonucleoside 5'-triphosphate = DNA(n+1) + diphosphate</text>
        <dbReference type="Rhea" id="RHEA:22508"/>
        <dbReference type="Rhea" id="RHEA-COMP:17339"/>
        <dbReference type="Rhea" id="RHEA-COMP:17340"/>
        <dbReference type="ChEBI" id="CHEBI:33019"/>
        <dbReference type="ChEBI" id="CHEBI:61560"/>
        <dbReference type="ChEBI" id="CHEBI:173112"/>
        <dbReference type="EC" id="2.7.7.7"/>
    </reaction>
</comment>
<dbReference type="Gene3D" id="1.10.150.20">
    <property type="entry name" value="5' to 3' exonuclease, C-terminal subdomain"/>
    <property type="match status" value="1"/>
</dbReference>
<evidence type="ECO:0000256" key="1">
    <source>
        <dbReference type="ARBA" id="ARBA00012417"/>
    </source>
</evidence>
<keyword evidence="10" id="KW-0378">Hydrolase</keyword>
<dbReference type="SMART" id="SM00483">
    <property type="entry name" value="POLXc"/>
    <property type="match status" value="1"/>
</dbReference>
<dbReference type="SUPFAM" id="SSF81301">
    <property type="entry name" value="Nucleotidyltransferase"/>
    <property type="match status" value="1"/>
</dbReference>
<dbReference type="InterPro" id="IPR022311">
    <property type="entry name" value="PolX-like"/>
</dbReference>
<dbReference type="Gene3D" id="1.10.150.110">
    <property type="entry name" value="DNA polymerase beta, N-terminal domain-like"/>
    <property type="match status" value="1"/>
</dbReference>
<keyword evidence="4" id="KW-0227">DNA damage</keyword>
<accession>A0A7X6DPL8</accession>
<dbReference type="InterPro" id="IPR004013">
    <property type="entry name" value="PHP_dom"/>
</dbReference>
<dbReference type="GO" id="GO:0005829">
    <property type="term" value="C:cytosol"/>
    <property type="evidence" value="ECO:0007669"/>
    <property type="project" value="TreeGrafter"/>
</dbReference>
<dbReference type="InterPro" id="IPR002008">
    <property type="entry name" value="DNA_pol_X_beta-like"/>
</dbReference>
<evidence type="ECO:0000256" key="5">
    <source>
        <dbReference type="ARBA" id="ARBA00022932"/>
    </source>
</evidence>
<dbReference type="InterPro" id="IPR029398">
    <property type="entry name" value="PolB_thumb"/>
</dbReference>
<keyword evidence="5" id="KW-0239">DNA-directed DNA polymerase</keyword>
<keyword evidence="2" id="KW-0808">Transferase</keyword>
<dbReference type="GO" id="GO:0042578">
    <property type="term" value="F:phosphoric ester hydrolase activity"/>
    <property type="evidence" value="ECO:0007669"/>
    <property type="project" value="TreeGrafter"/>
</dbReference>
<dbReference type="InterPro" id="IPR050243">
    <property type="entry name" value="PHP_phosphatase"/>
</dbReference>
<dbReference type="Pfam" id="PF02811">
    <property type="entry name" value="PHP"/>
    <property type="match status" value="1"/>
</dbReference>
<feature type="domain" description="DNA-directed DNA polymerase X" evidence="9">
    <location>
        <begin position="1"/>
        <end position="314"/>
    </location>
</feature>
<sequence>MITKEALIEQLEASAVLLELQGENPFKCRAYTNAAKAIAELDVDLHEAVRNRTLLERDGIGKAMFEKISNAVETGRLGSYDELRAAVPSGLLEMLKIKGLGPKKIKILHERLGIKDVVELEYACIENRLVDLPSFGKKTQDKILEGISYRKKQMGFHHCHTARREGEALLSKLRERKEVVRAAFGGSVRRRNEIVQDIDLIVSSDHPADLISFFCGQPEVEREVARSESKARVILKSGIAVDLYVATEERFPYLLHHYTGSKDYHAALEERAKRFGIRISEYGLFLDDHILPCQEEREIFSTLELDYIEPELRENRGEIEAAAQHRLPPLVTENDLRGIFHVHSTYSDGSGSLSEMIEAAERAGLEYIGISDHSQSAFYANGLKEDRIQKQHEEIEQLRQRFKGIHIFKGIEADILPDGSIDYDDRILSAFDFVIASVHSRFNMSEREMSDRVVRAMSHPKVTFLGHPTGRILLSRQGYPLVVPEVIEAARRYGVVLELNSSPYRLDLDWRYCKLAKEAGVRLSINPDAHGVEGISDTFFGVGIARKGWLSKEDVINTLPLDQIKPFLMNKRK</sequence>
<keyword evidence="11" id="KW-1185">Reference proteome</keyword>
<reference evidence="10 11" key="1">
    <citation type="journal article" date="2020" name="Nature">
        <title>Bacterial chemolithoautotrophy via manganese oxidation.</title>
        <authorList>
            <person name="Yu H."/>
            <person name="Leadbetter J.R."/>
        </authorList>
    </citation>
    <scope>NUCLEOTIDE SEQUENCE [LARGE SCALE GENOMIC DNA]</scope>
    <source>
        <strain evidence="10 11">Mn-1</strain>
    </source>
</reference>
<dbReference type="AlphaFoldDB" id="A0A7X6DPL8"/>
<evidence type="ECO:0000259" key="9">
    <source>
        <dbReference type="SMART" id="SM00483"/>
    </source>
</evidence>
<dbReference type="InterPro" id="IPR037160">
    <property type="entry name" value="DNA_Pol_thumb_sf"/>
</dbReference>
<dbReference type="PANTHER" id="PTHR36928">
    <property type="entry name" value="PHOSPHATASE YCDX-RELATED"/>
    <property type="match status" value="1"/>
</dbReference>
<dbReference type="InterPro" id="IPR027421">
    <property type="entry name" value="DNA_pol_lamdba_lyase_dom_sf"/>
</dbReference>
<dbReference type="PANTHER" id="PTHR36928:SF1">
    <property type="entry name" value="PHOSPHATASE YCDX-RELATED"/>
    <property type="match status" value="1"/>
</dbReference>
<comment type="caution">
    <text evidence="10">The sequence shown here is derived from an EMBL/GenBank/DDBJ whole genome shotgun (WGS) entry which is preliminary data.</text>
</comment>
<dbReference type="CDD" id="cd00141">
    <property type="entry name" value="NT_POLXc"/>
    <property type="match status" value="1"/>
</dbReference>
<name>A0A7X6DPL8_9BACT</name>
<dbReference type="InterPro" id="IPR043519">
    <property type="entry name" value="NT_sf"/>
</dbReference>
<dbReference type="SUPFAM" id="SSF158702">
    <property type="entry name" value="Sec63 N-terminal domain-like"/>
    <property type="match status" value="1"/>
</dbReference>
<dbReference type="InterPro" id="IPR010996">
    <property type="entry name" value="HHH_MUS81"/>
</dbReference>